<proteinExistence type="inferred from homology"/>
<dbReference type="InterPro" id="IPR000467">
    <property type="entry name" value="G_patch_dom"/>
</dbReference>
<dbReference type="Proteomes" id="UP000271337">
    <property type="component" value="Unassembled WGS sequence"/>
</dbReference>
<dbReference type="EMBL" id="QWIL01002659">
    <property type="protein sequence ID" value="RMX93120.1"/>
    <property type="molecule type" value="Genomic_DNA"/>
</dbReference>
<dbReference type="Pfam" id="PF12656">
    <property type="entry name" value="G-patch_2"/>
    <property type="match status" value="1"/>
</dbReference>
<feature type="region of interest" description="Disordered" evidence="5">
    <location>
        <begin position="50"/>
        <end position="203"/>
    </location>
</feature>
<feature type="compositionally biased region" description="Basic and acidic residues" evidence="5">
    <location>
        <begin position="375"/>
        <end position="413"/>
    </location>
</feature>
<dbReference type="AlphaFoldDB" id="A0A3M6XRK6"/>
<evidence type="ECO:0000256" key="2">
    <source>
        <dbReference type="ARBA" id="ARBA00008576"/>
    </source>
</evidence>
<dbReference type="OrthoDB" id="5577072at2759"/>
<evidence type="ECO:0000256" key="3">
    <source>
        <dbReference type="ARBA" id="ARBA00023242"/>
    </source>
</evidence>
<evidence type="ECO:0000313" key="9">
    <source>
        <dbReference type="Proteomes" id="UP000271337"/>
    </source>
</evidence>
<dbReference type="PANTHER" id="PTHR15818">
    <property type="entry name" value="G PATCH AND KOW-CONTAINING"/>
    <property type="match status" value="1"/>
</dbReference>
<comment type="subcellular location">
    <subcellularLocation>
        <location evidence="1 4">Nucleus</location>
    </subcellularLocation>
</comment>
<feature type="region of interest" description="Disordered" evidence="5">
    <location>
        <begin position="321"/>
        <end position="460"/>
    </location>
</feature>
<feature type="compositionally biased region" description="Low complexity" evidence="5">
    <location>
        <begin position="179"/>
        <end position="193"/>
    </location>
</feature>
<evidence type="ECO:0000256" key="1">
    <source>
        <dbReference type="ARBA" id="ARBA00004123"/>
    </source>
</evidence>
<comment type="function">
    <text evidence="4">Involved in spliceosome maturation and the first step of pre-mRNA splicing.</text>
</comment>
<comment type="caution">
    <text evidence="7">The sequence shown here is derived from an EMBL/GenBank/DDBJ whole genome shotgun (WGS) entry which is preliminary data.</text>
</comment>
<comment type="similarity">
    <text evidence="2 4">Belongs to the SPP2 family.</text>
</comment>
<dbReference type="Proteomes" id="UP000282582">
    <property type="component" value="Unassembled WGS sequence"/>
</dbReference>
<evidence type="ECO:0000313" key="7">
    <source>
        <dbReference type="EMBL" id="RMX93120.1"/>
    </source>
</evidence>
<accession>A0A3M6XRK6</accession>
<keyword evidence="4" id="KW-0747">Spliceosome</keyword>
<evidence type="ECO:0000313" key="10">
    <source>
        <dbReference type="Proteomes" id="UP000282582"/>
    </source>
</evidence>
<dbReference type="InterPro" id="IPR045166">
    <property type="entry name" value="Spp2-like"/>
</dbReference>
<dbReference type="InterPro" id="IPR026822">
    <property type="entry name" value="Spp2/MOS2_G-patch"/>
</dbReference>
<gene>
    <name evidence="7" type="ORF">D0867_14324</name>
    <name evidence="8" type="ORF">D0868_11121</name>
</gene>
<evidence type="ECO:0000256" key="4">
    <source>
        <dbReference type="RuleBase" id="RU369096"/>
    </source>
</evidence>
<sequence>MSGTEVVPIRVKRFQLRLNPDSPFDLLVLYNDSLAPSSITVDMPEKISLSLGGPKKPAPSNGVKRSHAALREDDEEGHEEGKAQTVSHFDKTAGGAVDEKKKQDDRPLTIAPQANRDWREASQHKRQRNGLPPEARGNGASEQAIRELEGKKPQYGLNITKREDDAEEPIIDGRDAQAEAEATQQQAPEPNAEVSVKAKTDDERAMDALLGKQTKENLVVPAASEEEAFERDYNNAPEMATIDQYAAMPVDQFGAALLRGMGWKDGEGIGSEKGKKVQKTKVPERRPALLGIGAKEEAAVAQEMGTWGKAAKKGGEVKIYNPVLLKDKNTGEMFTEEELQKKREKDEKAKYEAEFDRKEKERERRRRRDDSEDDDRSRERSRRDKDKRREKDRRDDRDRRRREDSDEEYYRRKEKERRRRDRDREDDYERERSRRHDSDRNRHREKDRRDRDHDRRRYDR</sequence>
<feature type="compositionally biased region" description="Basic and acidic residues" evidence="5">
    <location>
        <begin position="338"/>
        <end position="362"/>
    </location>
</feature>
<keyword evidence="3 4" id="KW-0539">Nucleus</keyword>
<protein>
    <recommendedName>
        <fullName evidence="4">Pre-mRNA-splicing factor</fullName>
    </recommendedName>
</protein>
<name>A0A3M6XRK6_HORWE</name>
<evidence type="ECO:0000313" key="8">
    <source>
        <dbReference type="EMBL" id="RMX96549.1"/>
    </source>
</evidence>
<dbReference type="PANTHER" id="PTHR15818:SF2">
    <property type="entry name" value="G-PATCH DOMAIN AND KOW MOTIFS-CONTAINING PROTEIN"/>
    <property type="match status" value="1"/>
</dbReference>
<evidence type="ECO:0000256" key="5">
    <source>
        <dbReference type="SAM" id="MobiDB-lite"/>
    </source>
</evidence>
<dbReference type="GO" id="GO:0000398">
    <property type="term" value="P:mRNA splicing, via spliceosome"/>
    <property type="evidence" value="ECO:0007669"/>
    <property type="project" value="UniProtKB-UniRule"/>
</dbReference>
<feature type="compositionally biased region" description="Basic and acidic residues" evidence="5">
    <location>
        <begin position="97"/>
        <end position="107"/>
    </location>
</feature>
<keyword evidence="4" id="KW-0508">mRNA splicing</keyword>
<feature type="compositionally biased region" description="Basic and acidic residues" evidence="5">
    <location>
        <begin position="422"/>
        <end position="460"/>
    </location>
</feature>
<keyword evidence="4" id="KW-0507">mRNA processing</keyword>
<dbReference type="GO" id="GO:0003676">
    <property type="term" value="F:nucleic acid binding"/>
    <property type="evidence" value="ECO:0007669"/>
    <property type="project" value="InterPro"/>
</dbReference>
<evidence type="ECO:0000259" key="6">
    <source>
        <dbReference type="PROSITE" id="PS50174"/>
    </source>
</evidence>
<feature type="domain" description="G-patch" evidence="6">
    <location>
        <begin position="250"/>
        <end position="297"/>
    </location>
</feature>
<dbReference type="PROSITE" id="PS50174">
    <property type="entry name" value="G_PATCH"/>
    <property type="match status" value="1"/>
</dbReference>
<dbReference type="EMBL" id="QWIK01001212">
    <property type="protein sequence ID" value="RMX96549.1"/>
    <property type="molecule type" value="Genomic_DNA"/>
</dbReference>
<organism evidence="7 9">
    <name type="scientific">Hortaea werneckii</name>
    <name type="common">Black yeast</name>
    <name type="synonym">Cladosporium werneckii</name>
    <dbReference type="NCBI Taxonomy" id="91943"/>
    <lineage>
        <taxon>Eukaryota</taxon>
        <taxon>Fungi</taxon>
        <taxon>Dikarya</taxon>
        <taxon>Ascomycota</taxon>
        <taxon>Pezizomycotina</taxon>
        <taxon>Dothideomycetes</taxon>
        <taxon>Dothideomycetidae</taxon>
        <taxon>Mycosphaerellales</taxon>
        <taxon>Teratosphaeriaceae</taxon>
        <taxon>Hortaea</taxon>
    </lineage>
</organism>
<dbReference type="GO" id="GO:0005681">
    <property type="term" value="C:spliceosomal complex"/>
    <property type="evidence" value="ECO:0007669"/>
    <property type="project" value="UniProtKB-UniRule"/>
</dbReference>
<reference evidence="9 10" key="1">
    <citation type="journal article" date="2018" name="BMC Genomics">
        <title>Genomic evidence for intraspecific hybridization in a clonal and extremely halotolerant yeast.</title>
        <authorList>
            <person name="Gostincar C."/>
            <person name="Stajich J.E."/>
            <person name="Zupancic J."/>
            <person name="Zalar P."/>
            <person name="Gunde-Cimerman N."/>
        </authorList>
    </citation>
    <scope>NUCLEOTIDE SEQUENCE [LARGE SCALE GENOMIC DNA]</scope>
    <source>
        <strain evidence="8 10">EXF-6654</strain>
        <strain evidence="7 9">EXF-6669</strain>
    </source>
</reference>